<dbReference type="EMBL" id="AP018449">
    <property type="protein sequence ID" value="BBB89858.1"/>
    <property type="molecule type" value="Genomic_DNA"/>
</dbReference>
<evidence type="ECO:0000259" key="7">
    <source>
        <dbReference type="Pfam" id="PF22451"/>
    </source>
</evidence>
<evidence type="ECO:0000256" key="4">
    <source>
        <dbReference type="ARBA" id="ARBA00023471"/>
    </source>
</evidence>
<accession>A0A348AFL0</accession>
<dbReference type="Gene3D" id="1.10.10.10">
    <property type="entry name" value="Winged helix-like DNA-binding domain superfamily/Winged helix DNA-binding domain"/>
    <property type="match status" value="1"/>
</dbReference>
<dbReference type="Pfam" id="PF22451">
    <property type="entry name" value="NirdL-like_HTH"/>
    <property type="match status" value="1"/>
</dbReference>
<evidence type="ECO:0000256" key="5">
    <source>
        <dbReference type="ARBA" id="ARBA00048470"/>
    </source>
</evidence>
<comment type="catalytic activity">
    <reaction evidence="5">
        <text>siroheme + 2 H(+) = 12,18-didecarboxysiroheme + 2 CO2</text>
        <dbReference type="Rhea" id="RHEA:19093"/>
        <dbReference type="ChEBI" id="CHEBI:15378"/>
        <dbReference type="ChEBI" id="CHEBI:16526"/>
        <dbReference type="ChEBI" id="CHEBI:60052"/>
        <dbReference type="ChEBI" id="CHEBI:140497"/>
        <dbReference type="EC" id="4.1.1.111"/>
    </reaction>
</comment>
<dbReference type="InterPro" id="IPR011008">
    <property type="entry name" value="Dimeric_a/b-barrel"/>
</dbReference>
<dbReference type="Gene3D" id="3.30.70.3460">
    <property type="match status" value="1"/>
</dbReference>
<sequence length="151" mass="17198">MRMLTDFDKHLLNYIQTNLPLTSRPFAEVAKELGTDETTVLERLAWLKSHGYIRRIGPFFDSARLGYVSTLAALKAPPECIPAIAAAINRYPGITHNYEREGEYNLWFTLLTADQNQQEKILDEIRAMPGVSKLLSLPAIKKYKVSVEFQL</sequence>
<comment type="pathway">
    <text evidence="2">Porphyrin-containing compound metabolism.</text>
</comment>
<dbReference type="PANTHER" id="PTHR43413">
    <property type="entry name" value="TRANSCRIPTIONAL REGULATOR, ASNC FAMILY"/>
    <property type="match status" value="1"/>
</dbReference>
<evidence type="ECO:0000256" key="2">
    <source>
        <dbReference type="ARBA" id="ARBA00023444"/>
    </source>
</evidence>
<dbReference type="EC" id="4.1.1.111" evidence="4"/>
<dbReference type="Pfam" id="PF17805">
    <property type="entry name" value="AsnC_trans_reg2"/>
    <property type="match status" value="1"/>
</dbReference>
<dbReference type="InterPro" id="IPR040523">
    <property type="entry name" value="AsnC_trans_reg2"/>
</dbReference>
<dbReference type="Proteomes" id="UP000276437">
    <property type="component" value="Chromosome"/>
</dbReference>
<gene>
    <name evidence="8" type="ORF">MAMMFC1_00492</name>
</gene>
<dbReference type="InterPro" id="IPR050684">
    <property type="entry name" value="HTH-Siroheme_Decarb"/>
</dbReference>
<name>A0A348AFL0_9FIRM</name>
<dbReference type="InterPro" id="IPR019888">
    <property type="entry name" value="Tscrpt_reg_AsnC-like"/>
</dbReference>
<keyword evidence="9" id="KW-1185">Reference proteome</keyword>
<dbReference type="KEGG" id="mana:MAMMFC1_00492"/>
<proteinExistence type="inferred from homology"/>
<dbReference type="AlphaFoldDB" id="A0A348AFL0"/>
<evidence type="ECO:0000313" key="9">
    <source>
        <dbReference type="Proteomes" id="UP000276437"/>
    </source>
</evidence>
<dbReference type="SMART" id="SM00344">
    <property type="entry name" value="HTH_ASNC"/>
    <property type="match status" value="1"/>
</dbReference>
<organism evidence="8 9">
    <name type="scientific">Methylomusa anaerophila</name>
    <dbReference type="NCBI Taxonomy" id="1930071"/>
    <lineage>
        <taxon>Bacteria</taxon>
        <taxon>Bacillati</taxon>
        <taxon>Bacillota</taxon>
        <taxon>Negativicutes</taxon>
        <taxon>Selenomonadales</taxon>
        <taxon>Sporomusaceae</taxon>
        <taxon>Methylomusa</taxon>
    </lineage>
</organism>
<dbReference type="InterPro" id="IPR036388">
    <property type="entry name" value="WH-like_DNA-bd_sf"/>
</dbReference>
<dbReference type="PANTHER" id="PTHR43413:SF1">
    <property type="entry name" value="SIROHEME DECARBOXYLASE NIRL SUBUNIT"/>
    <property type="match status" value="1"/>
</dbReference>
<protein>
    <recommendedName>
        <fullName evidence="4">siroheme decarboxylase</fullName>
        <ecNumber evidence="4">4.1.1.111</ecNumber>
    </recommendedName>
</protein>
<dbReference type="GO" id="GO:0016829">
    <property type="term" value="F:lyase activity"/>
    <property type="evidence" value="ECO:0007669"/>
    <property type="project" value="UniProtKB-KW"/>
</dbReference>
<dbReference type="SUPFAM" id="SSF54909">
    <property type="entry name" value="Dimeric alpha+beta barrel"/>
    <property type="match status" value="1"/>
</dbReference>
<comment type="similarity">
    <text evidence="3">Belongs to the Ahb/Nir family.</text>
</comment>
<evidence type="ECO:0000256" key="3">
    <source>
        <dbReference type="ARBA" id="ARBA00023457"/>
    </source>
</evidence>
<feature type="domain" description="Siroheme decarboxylase NirL-like HTH" evidence="7">
    <location>
        <begin position="8"/>
        <end position="54"/>
    </location>
</feature>
<dbReference type="InterPro" id="IPR036390">
    <property type="entry name" value="WH_DNA-bd_sf"/>
</dbReference>
<reference evidence="8 9" key="1">
    <citation type="journal article" date="2018" name="Int. J. Syst. Evol. Microbiol.">
        <title>Methylomusa anaerophila gen. nov., sp. nov., an anaerobic methanol-utilizing bacterium isolated from a microbial fuel cell.</title>
        <authorList>
            <person name="Amano N."/>
            <person name="Yamamuro A."/>
            <person name="Miyahara M."/>
            <person name="Kouzuma A."/>
            <person name="Abe T."/>
            <person name="Watanabe K."/>
        </authorList>
    </citation>
    <scope>NUCLEOTIDE SEQUENCE [LARGE SCALE GENOMIC DNA]</scope>
    <source>
        <strain evidence="8 9">MMFC1</strain>
    </source>
</reference>
<evidence type="ECO:0000313" key="8">
    <source>
        <dbReference type="EMBL" id="BBB89858.1"/>
    </source>
</evidence>
<keyword evidence="1" id="KW-0456">Lyase</keyword>
<feature type="domain" description="Siroheme decarboxylase AsnC-like ligand binding" evidence="6">
    <location>
        <begin position="64"/>
        <end position="144"/>
    </location>
</feature>
<dbReference type="SUPFAM" id="SSF46785">
    <property type="entry name" value="Winged helix' DNA-binding domain"/>
    <property type="match status" value="1"/>
</dbReference>
<evidence type="ECO:0000259" key="6">
    <source>
        <dbReference type="Pfam" id="PF17805"/>
    </source>
</evidence>
<evidence type="ECO:0000256" key="1">
    <source>
        <dbReference type="ARBA" id="ARBA00023239"/>
    </source>
</evidence>
<dbReference type="InterPro" id="IPR053953">
    <property type="entry name" value="NirdL-like_HTH"/>
</dbReference>